<feature type="region of interest" description="Disordered" evidence="1">
    <location>
        <begin position="488"/>
        <end position="559"/>
    </location>
</feature>
<feature type="compositionally biased region" description="Low complexity" evidence="1">
    <location>
        <begin position="95"/>
        <end position="106"/>
    </location>
</feature>
<dbReference type="Proteomes" id="UP000821837">
    <property type="component" value="Chromosome 5"/>
</dbReference>
<feature type="region of interest" description="Disordered" evidence="1">
    <location>
        <begin position="574"/>
        <end position="607"/>
    </location>
</feature>
<keyword evidence="5" id="KW-1185">Reference proteome</keyword>
<feature type="domain" description="SEA" evidence="3">
    <location>
        <begin position="719"/>
        <end position="836"/>
    </location>
</feature>
<evidence type="ECO:0000259" key="3">
    <source>
        <dbReference type="PROSITE" id="PS50024"/>
    </source>
</evidence>
<name>A0A9D4PQZ9_RHISA</name>
<feature type="region of interest" description="Disordered" evidence="1">
    <location>
        <begin position="634"/>
        <end position="673"/>
    </location>
</feature>
<evidence type="ECO:0000256" key="2">
    <source>
        <dbReference type="SAM" id="Phobius"/>
    </source>
</evidence>
<dbReference type="VEuPathDB" id="VectorBase:RSAN_039221"/>
<dbReference type="AlphaFoldDB" id="A0A9D4PQZ9"/>
<accession>A0A9D4PQZ9</accession>
<dbReference type="InterPro" id="IPR000082">
    <property type="entry name" value="SEA_dom"/>
</dbReference>
<feature type="compositionally biased region" description="Polar residues" evidence="1">
    <location>
        <begin position="146"/>
        <end position="175"/>
    </location>
</feature>
<reference evidence="4" key="1">
    <citation type="journal article" date="2020" name="Cell">
        <title>Large-Scale Comparative Analyses of Tick Genomes Elucidate Their Genetic Diversity and Vector Capacities.</title>
        <authorList>
            <consortium name="Tick Genome and Microbiome Consortium (TIGMIC)"/>
            <person name="Jia N."/>
            <person name="Wang J."/>
            <person name="Shi W."/>
            <person name="Du L."/>
            <person name="Sun Y."/>
            <person name="Zhan W."/>
            <person name="Jiang J.F."/>
            <person name="Wang Q."/>
            <person name="Zhang B."/>
            <person name="Ji P."/>
            <person name="Bell-Sakyi L."/>
            <person name="Cui X.M."/>
            <person name="Yuan T.T."/>
            <person name="Jiang B.G."/>
            <person name="Yang W.F."/>
            <person name="Lam T.T."/>
            <person name="Chang Q.C."/>
            <person name="Ding S.J."/>
            <person name="Wang X.J."/>
            <person name="Zhu J.G."/>
            <person name="Ruan X.D."/>
            <person name="Zhao L."/>
            <person name="Wei J.T."/>
            <person name="Ye R.Z."/>
            <person name="Que T.C."/>
            <person name="Du C.H."/>
            <person name="Zhou Y.H."/>
            <person name="Cheng J.X."/>
            <person name="Dai P.F."/>
            <person name="Guo W.B."/>
            <person name="Han X.H."/>
            <person name="Huang E.J."/>
            <person name="Li L.F."/>
            <person name="Wei W."/>
            <person name="Gao Y.C."/>
            <person name="Liu J.Z."/>
            <person name="Shao H.Z."/>
            <person name="Wang X."/>
            <person name="Wang C.C."/>
            <person name="Yang T.C."/>
            <person name="Huo Q.B."/>
            <person name="Li W."/>
            <person name="Chen H.Y."/>
            <person name="Chen S.E."/>
            <person name="Zhou L.G."/>
            <person name="Ni X.B."/>
            <person name="Tian J.H."/>
            <person name="Sheng Y."/>
            <person name="Liu T."/>
            <person name="Pan Y.S."/>
            <person name="Xia L.Y."/>
            <person name="Li J."/>
            <person name="Zhao F."/>
            <person name="Cao W.C."/>
        </authorList>
    </citation>
    <scope>NUCLEOTIDE SEQUENCE</scope>
    <source>
        <strain evidence="4">Rsan-2018</strain>
    </source>
</reference>
<dbReference type="Pfam" id="PF01390">
    <property type="entry name" value="SEA"/>
    <property type="match status" value="1"/>
</dbReference>
<evidence type="ECO:0000313" key="4">
    <source>
        <dbReference type="EMBL" id="KAH7951509.1"/>
    </source>
</evidence>
<feature type="compositionally biased region" description="Low complexity" evidence="1">
    <location>
        <begin position="74"/>
        <end position="88"/>
    </location>
</feature>
<keyword evidence="2" id="KW-0812">Transmembrane</keyword>
<evidence type="ECO:0000313" key="5">
    <source>
        <dbReference type="Proteomes" id="UP000821837"/>
    </source>
</evidence>
<feature type="compositionally biased region" description="Polar residues" evidence="1">
    <location>
        <begin position="58"/>
        <end position="70"/>
    </location>
</feature>
<dbReference type="EMBL" id="JABSTV010001251">
    <property type="protein sequence ID" value="KAH7951509.1"/>
    <property type="molecule type" value="Genomic_DNA"/>
</dbReference>
<organism evidence="4 5">
    <name type="scientific">Rhipicephalus sanguineus</name>
    <name type="common">Brown dog tick</name>
    <name type="synonym">Ixodes sanguineus</name>
    <dbReference type="NCBI Taxonomy" id="34632"/>
    <lineage>
        <taxon>Eukaryota</taxon>
        <taxon>Metazoa</taxon>
        <taxon>Ecdysozoa</taxon>
        <taxon>Arthropoda</taxon>
        <taxon>Chelicerata</taxon>
        <taxon>Arachnida</taxon>
        <taxon>Acari</taxon>
        <taxon>Parasitiformes</taxon>
        <taxon>Ixodida</taxon>
        <taxon>Ixodoidea</taxon>
        <taxon>Ixodidae</taxon>
        <taxon>Rhipicephalinae</taxon>
        <taxon>Rhipicephalus</taxon>
        <taxon>Rhipicephalus</taxon>
    </lineage>
</organism>
<feature type="compositionally biased region" description="Polar residues" evidence="1">
    <location>
        <begin position="488"/>
        <end position="538"/>
    </location>
</feature>
<dbReference type="SUPFAM" id="SSF82671">
    <property type="entry name" value="SEA domain"/>
    <property type="match status" value="1"/>
</dbReference>
<feature type="compositionally biased region" description="Polar residues" evidence="1">
    <location>
        <begin position="547"/>
        <end position="559"/>
    </location>
</feature>
<feature type="compositionally biased region" description="Low complexity" evidence="1">
    <location>
        <begin position="118"/>
        <end position="127"/>
    </location>
</feature>
<protein>
    <recommendedName>
        <fullName evidence="3">SEA domain-containing protein</fullName>
    </recommendedName>
</protein>
<dbReference type="InterPro" id="IPR036364">
    <property type="entry name" value="SEA_dom_sf"/>
</dbReference>
<dbReference type="PROSITE" id="PS50024">
    <property type="entry name" value="SEA"/>
    <property type="match status" value="1"/>
</dbReference>
<gene>
    <name evidence="4" type="ORF">HPB52_010245</name>
</gene>
<sequence>MSCPTAVLPPSSRVWVPPVSPLGAASSAGNTVAEGAKPRTADGEPTAISQRDVLRAGTENSSRTNASNEETIIAPATSPNSAPSTAASEGTTQNSTSSESKGGSTKVAVDTLKTLPQEASTAAATAESADHNLLTAASKSEDDSTPLPTVQNSSSDATTVAQSGVGVQNSSQRDLPSQVVDGVAVTGGRDSSTTQKTVTSSVKPTVSTMAQSSIQPEAATTLVGADEVTTSIRASSTQPGPSTTLTTAPKLKDPHQEIKTTSSSVTPEQTAAAKLVTPLHREVAKNTSSLLPSRPAPAIAAMTNISEGEEVSITVIPEQEDQQAKTELTFTRDGNAATVKLTEAPVNVEREDRLASASTTTTVRSQIFSYVNYTDEDDAVEITHEKSPVEQSNETEKPTNLETIDFHEYSIKETHQSILSPVVPASQTLQSEVPPTLGVQENVTLQSIPGFPANLSGLNSSTSVVVSVSFSDDDNEAVMATKDNASLPISQSELSPPSDLQNLVSNQSVSSPEIDGNSTSAKSSNGSGHISVFRPSSPQHRKYSPPTRRTTAAPSGTTPNVVVAKNHQLGRAGLNLPTRKTTPGAPGSPTQKPHIGRGGTRAPFGIIGSTRRTTLGTKATIRPLTKIFDRARTRPHTKATTPRPNRGPRMRITTGKPTRKGFPIGPKPTLGNETNFDLDAYTRLLHVTRRPPRPPEPTWRTTFFNLTDTTPAPNEVEAPVIRVAGIAKIVEGWEWSPLLGDHNTHEYRYLAYTMRRMLASIFRKTSEGRYLYRVDIDGFSPGSVIVDYFVLFYQRGGPVDPMELASAFNSHLGVNGSLGEEFFLDPTYTQFEVVGVVRPKPLASSSSEPPVPQWAIAVIVIATASLIFIVLFGAVTIYGRTAERRKYSSRLQDDDLDNVTPSPSKDWESKLAASYENFAADSVYDTEDLHSPPPSHDPFQYDDRYKVIIE</sequence>
<evidence type="ECO:0000256" key="1">
    <source>
        <dbReference type="SAM" id="MobiDB-lite"/>
    </source>
</evidence>
<proteinExistence type="predicted"/>
<reference evidence="4" key="2">
    <citation type="submission" date="2021-09" db="EMBL/GenBank/DDBJ databases">
        <authorList>
            <person name="Jia N."/>
            <person name="Wang J."/>
            <person name="Shi W."/>
            <person name="Du L."/>
            <person name="Sun Y."/>
            <person name="Zhan W."/>
            <person name="Jiang J."/>
            <person name="Wang Q."/>
            <person name="Zhang B."/>
            <person name="Ji P."/>
            <person name="Sakyi L.B."/>
            <person name="Cui X."/>
            <person name="Yuan T."/>
            <person name="Jiang B."/>
            <person name="Yang W."/>
            <person name="Lam T.T.-Y."/>
            <person name="Chang Q."/>
            <person name="Ding S."/>
            <person name="Wang X."/>
            <person name="Zhu J."/>
            <person name="Ruan X."/>
            <person name="Zhao L."/>
            <person name="Wei J."/>
            <person name="Que T."/>
            <person name="Du C."/>
            <person name="Cheng J."/>
            <person name="Dai P."/>
            <person name="Han X."/>
            <person name="Huang E."/>
            <person name="Gao Y."/>
            <person name="Liu J."/>
            <person name="Shao H."/>
            <person name="Ye R."/>
            <person name="Li L."/>
            <person name="Wei W."/>
            <person name="Wang X."/>
            <person name="Wang C."/>
            <person name="Huo Q."/>
            <person name="Li W."/>
            <person name="Guo W."/>
            <person name="Chen H."/>
            <person name="Chen S."/>
            <person name="Zhou L."/>
            <person name="Zhou L."/>
            <person name="Ni X."/>
            <person name="Tian J."/>
            <person name="Zhou Y."/>
            <person name="Sheng Y."/>
            <person name="Liu T."/>
            <person name="Pan Y."/>
            <person name="Xia L."/>
            <person name="Li J."/>
            <person name="Zhao F."/>
            <person name="Cao W."/>
        </authorList>
    </citation>
    <scope>NUCLEOTIDE SEQUENCE</scope>
    <source>
        <strain evidence="4">Rsan-2018</strain>
        <tissue evidence="4">Larvae</tissue>
    </source>
</reference>
<keyword evidence="2" id="KW-0472">Membrane</keyword>
<feature type="transmembrane region" description="Helical" evidence="2">
    <location>
        <begin position="854"/>
        <end position="878"/>
    </location>
</feature>
<comment type="caution">
    <text evidence="4">The sequence shown here is derived from an EMBL/GenBank/DDBJ whole genome shotgun (WGS) entry which is preliminary data.</text>
</comment>
<keyword evidence="2" id="KW-1133">Transmembrane helix</keyword>
<feature type="region of interest" description="Disordered" evidence="1">
    <location>
        <begin position="1"/>
        <end position="197"/>
    </location>
</feature>